<comment type="cofactor">
    <cofactor evidence="1 6">
        <name>FAD</name>
        <dbReference type="ChEBI" id="CHEBI:57692"/>
    </cofactor>
</comment>
<dbReference type="EMBL" id="CP000088">
    <property type="protein sequence ID" value="AAZ55320.1"/>
    <property type="molecule type" value="Genomic_DNA"/>
</dbReference>
<dbReference type="Pfam" id="PF02770">
    <property type="entry name" value="Acyl-CoA_dh_M"/>
    <property type="match status" value="1"/>
</dbReference>
<accession>Q47QE9</accession>
<dbReference type="SUPFAM" id="SSF47203">
    <property type="entry name" value="Acyl-CoA dehydrogenase C-terminal domain-like"/>
    <property type="match status" value="1"/>
</dbReference>
<dbReference type="InterPro" id="IPR009075">
    <property type="entry name" value="AcylCo_DH/oxidase_C"/>
</dbReference>
<keyword evidence="3 6" id="KW-0285">Flavoprotein</keyword>
<dbReference type="Gene3D" id="2.40.110.10">
    <property type="entry name" value="Butyryl-CoA Dehydrogenase, subunit A, domain 2"/>
    <property type="match status" value="1"/>
</dbReference>
<dbReference type="InterPro" id="IPR006091">
    <property type="entry name" value="Acyl-CoA_Oxase/DH_mid-dom"/>
</dbReference>
<dbReference type="Pfam" id="PF02771">
    <property type="entry name" value="Acyl-CoA_dh_N"/>
    <property type="match status" value="1"/>
</dbReference>
<keyword evidence="4 6" id="KW-0274">FAD</keyword>
<evidence type="ECO:0000256" key="6">
    <source>
        <dbReference type="RuleBase" id="RU362125"/>
    </source>
</evidence>
<dbReference type="PIRSF" id="PIRSF016578">
    <property type="entry name" value="HsaA"/>
    <property type="match status" value="1"/>
</dbReference>
<dbReference type="RefSeq" id="WP_011291723.1">
    <property type="nucleotide sequence ID" value="NC_007333.1"/>
</dbReference>
<dbReference type="InterPro" id="IPR036250">
    <property type="entry name" value="AcylCo_DH-like_C"/>
</dbReference>
<organism evidence="10">
    <name type="scientific">Thermobifida fusca (strain YX)</name>
    <dbReference type="NCBI Taxonomy" id="269800"/>
    <lineage>
        <taxon>Bacteria</taxon>
        <taxon>Bacillati</taxon>
        <taxon>Actinomycetota</taxon>
        <taxon>Actinomycetes</taxon>
        <taxon>Streptosporangiales</taxon>
        <taxon>Nocardiopsidaceae</taxon>
        <taxon>Thermobifida</taxon>
    </lineage>
</organism>
<evidence type="ECO:0000256" key="5">
    <source>
        <dbReference type="ARBA" id="ARBA00023002"/>
    </source>
</evidence>
<sequence length="392" mass="42152">MDQDSFRREGAIVEEGQMFDLGPRHREIQRIARSVAERVEEYADEADAAVEVHQGVAEILRESGLARHVVPAAYGGESDVLDPLAIAVIREALMYTSAHLDSLFGMQGVGSYSLAVGGTEELKREWLPKVARLEAIAGLALTEPDIGSDLRGVTTTIEATPTGVRVSGRKSFITNGGAADFYCVLGREGEGYSMVLVPADTPGLTVERGDDLIAPHILGELHFDGAEVPENHRLGVPGKAFSLMLQTLAVFRVTVAGSAVGLAQAALDEALRHAKTRTQFGRPLLELGAVSQSLALSWTEVETARAITYRAAALAKNDPLAHLDYSSIAKVSATEAAGRVVDRAVQAMGRFGLIRGSKIERLYRNARPLRIYEGATEVLLDSLARRLAKRSS</sequence>
<dbReference type="GO" id="GO:0005737">
    <property type="term" value="C:cytoplasm"/>
    <property type="evidence" value="ECO:0007669"/>
    <property type="project" value="TreeGrafter"/>
</dbReference>
<feature type="domain" description="Acyl-CoA dehydrogenase/oxidase N-terminal" evidence="9">
    <location>
        <begin position="24"/>
        <end position="133"/>
    </location>
</feature>
<dbReference type="InterPro" id="IPR046373">
    <property type="entry name" value="Acyl-CoA_Oxase/DH_mid-dom_sf"/>
</dbReference>
<name>Q47QE9_THEFY</name>
<dbReference type="GO" id="GO:0003995">
    <property type="term" value="F:acyl-CoA dehydrogenase activity"/>
    <property type="evidence" value="ECO:0007669"/>
    <property type="project" value="TreeGrafter"/>
</dbReference>
<dbReference type="PANTHER" id="PTHR48083">
    <property type="entry name" value="MEDIUM-CHAIN SPECIFIC ACYL-COA DEHYDROGENASE, MITOCHONDRIAL-RELATED"/>
    <property type="match status" value="1"/>
</dbReference>
<feature type="domain" description="Acyl-CoA dehydrogenase/oxidase C-terminal" evidence="7">
    <location>
        <begin position="241"/>
        <end position="387"/>
    </location>
</feature>
<evidence type="ECO:0000256" key="2">
    <source>
        <dbReference type="ARBA" id="ARBA00009347"/>
    </source>
</evidence>
<proteinExistence type="inferred from homology"/>
<dbReference type="Gene3D" id="1.10.540.10">
    <property type="entry name" value="Acyl-CoA dehydrogenase/oxidase, N-terminal domain"/>
    <property type="match status" value="1"/>
</dbReference>
<dbReference type="InterPro" id="IPR037069">
    <property type="entry name" value="AcylCoA_DH/ox_N_sf"/>
</dbReference>
<comment type="similarity">
    <text evidence="2 6">Belongs to the acyl-CoA dehydrogenase family.</text>
</comment>
<gene>
    <name evidence="10" type="ordered locus">Tfu_1282</name>
</gene>
<keyword evidence="5 6" id="KW-0560">Oxidoreductase</keyword>
<evidence type="ECO:0000259" key="8">
    <source>
        <dbReference type="Pfam" id="PF02770"/>
    </source>
</evidence>
<dbReference type="Gene3D" id="1.20.140.10">
    <property type="entry name" value="Butyryl-CoA Dehydrogenase, subunit A, domain 3"/>
    <property type="match status" value="1"/>
</dbReference>
<reference evidence="10" key="1">
    <citation type="submission" date="2005-07" db="EMBL/GenBank/DDBJ databases">
        <title>Complete sequence of Thermobifida fusca YX.</title>
        <authorList>
            <consortium name="US DOE Joint Genome Institute"/>
            <person name="Copeland A."/>
            <person name="Lucas S."/>
            <person name="Lapidus A."/>
            <person name="Barry K."/>
            <person name="Detter J.C."/>
            <person name="Glavina T."/>
            <person name="Hammon N."/>
            <person name="Israni S."/>
            <person name="Pitluck S."/>
            <person name="Di Bartolo G."/>
            <person name="Chain P."/>
            <person name="Schmutz J."/>
            <person name="Larimer F."/>
            <person name="Land M."/>
            <person name="Lykidis A."/>
            <person name="Richardson P."/>
        </authorList>
    </citation>
    <scope>NUCLEOTIDE SEQUENCE</scope>
    <source>
        <strain evidence="10">YX</strain>
    </source>
</reference>
<evidence type="ECO:0000256" key="4">
    <source>
        <dbReference type="ARBA" id="ARBA00022827"/>
    </source>
</evidence>
<dbReference type="HOGENOM" id="CLU_018204_0_2_11"/>
<evidence type="ECO:0000256" key="1">
    <source>
        <dbReference type="ARBA" id="ARBA00001974"/>
    </source>
</evidence>
<dbReference type="InterPro" id="IPR050741">
    <property type="entry name" value="Acyl-CoA_dehydrogenase"/>
</dbReference>
<dbReference type="SUPFAM" id="SSF56645">
    <property type="entry name" value="Acyl-CoA dehydrogenase NM domain-like"/>
    <property type="match status" value="1"/>
</dbReference>
<dbReference type="PANTHER" id="PTHR48083:SF2">
    <property type="entry name" value="MEDIUM-CHAIN SPECIFIC ACYL-COA DEHYDROGENASE, MITOCHONDRIAL"/>
    <property type="match status" value="1"/>
</dbReference>
<feature type="domain" description="Acyl-CoA oxidase/dehydrogenase middle" evidence="8">
    <location>
        <begin position="139"/>
        <end position="224"/>
    </location>
</feature>
<evidence type="ECO:0000259" key="7">
    <source>
        <dbReference type="Pfam" id="PF00441"/>
    </source>
</evidence>
<evidence type="ECO:0000256" key="3">
    <source>
        <dbReference type="ARBA" id="ARBA00022630"/>
    </source>
</evidence>
<dbReference type="eggNOG" id="COG1960">
    <property type="taxonomic scope" value="Bacteria"/>
</dbReference>
<evidence type="ECO:0000259" key="9">
    <source>
        <dbReference type="Pfam" id="PF02771"/>
    </source>
</evidence>
<evidence type="ECO:0000313" key="10">
    <source>
        <dbReference type="EMBL" id="AAZ55320.1"/>
    </source>
</evidence>
<dbReference type="CDD" id="cd00567">
    <property type="entry name" value="ACAD"/>
    <property type="match status" value="1"/>
</dbReference>
<dbReference type="GO" id="GO:0050660">
    <property type="term" value="F:flavin adenine dinucleotide binding"/>
    <property type="evidence" value="ECO:0007669"/>
    <property type="project" value="InterPro"/>
</dbReference>
<dbReference type="STRING" id="269800.Tfu_1282"/>
<dbReference type="AlphaFoldDB" id="Q47QE9"/>
<dbReference type="Pfam" id="PF00441">
    <property type="entry name" value="Acyl-CoA_dh_1"/>
    <property type="match status" value="1"/>
</dbReference>
<protein>
    <submittedName>
        <fullName evidence="10">Putative acyl-CoA dehydrogenase</fullName>
    </submittedName>
</protein>
<dbReference type="KEGG" id="tfu:Tfu_1282"/>
<dbReference type="InterPro" id="IPR009100">
    <property type="entry name" value="AcylCoA_DH/oxidase_NM_dom_sf"/>
</dbReference>
<dbReference type="GO" id="GO:0033539">
    <property type="term" value="P:fatty acid beta-oxidation using acyl-CoA dehydrogenase"/>
    <property type="evidence" value="ECO:0007669"/>
    <property type="project" value="TreeGrafter"/>
</dbReference>
<dbReference type="InterPro" id="IPR013786">
    <property type="entry name" value="AcylCoA_DH/ox_N"/>
</dbReference>